<organism evidence="1 2">
    <name type="scientific">Ancylostoma duodenale</name>
    <dbReference type="NCBI Taxonomy" id="51022"/>
    <lineage>
        <taxon>Eukaryota</taxon>
        <taxon>Metazoa</taxon>
        <taxon>Ecdysozoa</taxon>
        <taxon>Nematoda</taxon>
        <taxon>Chromadorea</taxon>
        <taxon>Rhabditida</taxon>
        <taxon>Rhabditina</taxon>
        <taxon>Rhabditomorpha</taxon>
        <taxon>Strongyloidea</taxon>
        <taxon>Ancylostomatidae</taxon>
        <taxon>Ancylostomatinae</taxon>
        <taxon>Ancylostoma</taxon>
    </lineage>
</organism>
<dbReference type="AlphaFoldDB" id="A0A0C2H299"/>
<reference evidence="1 2" key="1">
    <citation type="submission" date="2013-12" db="EMBL/GenBank/DDBJ databases">
        <title>Draft genome of the parsitic nematode Ancylostoma duodenale.</title>
        <authorList>
            <person name="Mitreva M."/>
        </authorList>
    </citation>
    <scope>NUCLEOTIDE SEQUENCE [LARGE SCALE GENOMIC DNA]</scope>
    <source>
        <strain evidence="1 2">Zhejiang</strain>
    </source>
</reference>
<accession>A0A0C2H299</accession>
<keyword evidence="2" id="KW-1185">Reference proteome</keyword>
<protein>
    <submittedName>
        <fullName evidence="1">Uncharacterized protein</fullName>
    </submittedName>
</protein>
<gene>
    <name evidence="1" type="ORF">ANCDUO_06148</name>
</gene>
<dbReference type="EMBL" id="KN728591">
    <property type="protein sequence ID" value="KIH63551.1"/>
    <property type="molecule type" value="Genomic_DNA"/>
</dbReference>
<evidence type="ECO:0000313" key="1">
    <source>
        <dbReference type="EMBL" id="KIH63551.1"/>
    </source>
</evidence>
<proteinExistence type="predicted"/>
<sequence>MAGITPPQSHLQTGHTAAIWPDKLREAHLRWFDHVLRAGGDKVCGISFDLGVSDKRSEGREKQRKLDKIDEDHTSVGIHRDRAHYRAKWRRRITNVDFAIKRENTKE</sequence>
<name>A0A0C2H299_9BILA</name>
<dbReference type="OrthoDB" id="5800121at2759"/>
<evidence type="ECO:0000313" key="2">
    <source>
        <dbReference type="Proteomes" id="UP000054047"/>
    </source>
</evidence>
<dbReference type="Proteomes" id="UP000054047">
    <property type="component" value="Unassembled WGS sequence"/>
</dbReference>